<dbReference type="Pfam" id="PF13432">
    <property type="entry name" value="TPR_16"/>
    <property type="match status" value="2"/>
</dbReference>
<proteinExistence type="predicted"/>
<dbReference type="Pfam" id="PF14938">
    <property type="entry name" value="SNAP"/>
    <property type="match status" value="1"/>
</dbReference>
<keyword evidence="1" id="KW-0802">TPR repeat</keyword>
<name>A0A0P6XG97_9CHLR</name>
<evidence type="ECO:0008006" key="5">
    <source>
        <dbReference type="Google" id="ProtNLM"/>
    </source>
</evidence>
<dbReference type="RefSeq" id="WP_075061838.1">
    <property type="nucleotide sequence ID" value="NZ_LGCL01000015.1"/>
</dbReference>
<dbReference type="InterPro" id="IPR011990">
    <property type="entry name" value="TPR-like_helical_dom_sf"/>
</dbReference>
<evidence type="ECO:0000256" key="2">
    <source>
        <dbReference type="SAM" id="MobiDB-lite"/>
    </source>
</evidence>
<dbReference type="Gene3D" id="1.25.40.10">
    <property type="entry name" value="Tetratricopeptide repeat domain"/>
    <property type="match status" value="3"/>
</dbReference>
<dbReference type="Pfam" id="PF13181">
    <property type="entry name" value="TPR_8"/>
    <property type="match status" value="1"/>
</dbReference>
<evidence type="ECO:0000313" key="3">
    <source>
        <dbReference type="EMBL" id="KPL79190.1"/>
    </source>
</evidence>
<accession>A0A0P6XG97</accession>
<dbReference type="OrthoDB" id="2082605at2"/>
<comment type="caution">
    <text evidence="3">The sequence shown here is derived from an EMBL/GenBank/DDBJ whole genome shotgun (WGS) entry which is preliminary data.</text>
</comment>
<dbReference type="EMBL" id="LGCL01000015">
    <property type="protein sequence ID" value="KPL79190.1"/>
    <property type="molecule type" value="Genomic_DNA"/>
</dbReference>
<evidence type="ECO:0000313" key="4">
    <source>
        <dbReference type="Proteomes" id="UP000050417"/>
    </source>
</evidence>
<dbReference type="AlphaFoldDB" id="A0A0P6XG97"/>
<dbReference type="InterPro" id="IPR019734">
    <property type="entry name" value="TPR_rpt"/>
</dbReference>
<dbReference type="Proteomes" id="UP000050417">
    <property type="component" value="Unassembled WGS sequence"/>
</dbReference>
<sequence>MTENQQTFQQAMNQGHSAAWDQQWEQAASHYQRALEEFPKHPMALTSMGLALFELQQYDRALEYYQLAAQVTPNDPVPFEKIARIFERTGRLSEAIKSSLQAAELHLKTHGVEKAIENWQQVIKLNPGNQTARTRLAMVFERMGRKAEAVSEYLALASLLQHSGLRDKAMQVVEHTLNLAPESIDARSAKSLLLNNQPLPKPLRPRGGTGPVSMASVKQLSSSRSDEEGKQPQLDPVAEARSTALVTLAALLFEKAEEESQMQEAEKRGLGSLNGGRKLSAADHTRMLLHLSQAIESQTHGDNAQAISELEHAVEIGLKDPAATFDLGLLYMESDTRKALRFLQTAVRRPEYALASSLLIGQAYRKLGSSKEAASAYLQALSYADASTMPAKQGEELRQLYEPMIEFQTRETDAAKLEALCANVSNHLLRPDWREHIKNVRQQMPEAEAGALVPVAEVILETGGGQVVDALAQVRQLTNNGMFRTAMDEAFRALADAPTYLPLHVQIAKILLREGETRLAVEKFMLVSRLYSLRGENGQAIQLMKNVVRAVPMDIPIRSYFIDLLTEQGEQEEAITQYMELANVYYQQAELDMARKHYASALRLSQQMQGVRGLTVQILFKLADIDQQRLDWRQAMRIFEQICTLEPQDVEARAKLVNLKMMLGNEPAALTEVDQFVEMLQSAGKHTEAIAFLEAVTSEHPASMELSLRHADALAQHGQTEKAIELLDGLADQLLTRGNRGGAISVLQKIVRLNPPNAAAYRKAIQQLESQS</sequence>
<dbReference type="PANTHER" id="PTHR44998">
    <property type="match status" value="1"/>
</dbReference>
<feature type="repeat" description="TPR" evidence="1">
    <location>
        <begin position="42"/>
        <end position="75"/>
    </location>
</feature>
<protein>
    <recommendedName>
        <fullName evidence="5">Tetratricopeptide repeat protein</fullName>
    </recommendedName>
</protein>
<dbReference type="SMART" id="SM00028">
    <property type="entry name" value="TPR"/>
    <property type="match status" value="8"/>
</dbReference>
<dbReference type="PANTHER" id="PTHR44998:SF1">
    <property type="entry name" value="UDP-N-ACETYLGLUCOSAMINE--PEPTIDE N-ACETYLGLUCOSAMINYLTRANSFERASE 110 KDA SUBUNIT"/>
    <property type="match status" value="1"/>
</dbReference>
<organism evidence="3 4">
    <name type="scientific">Ornatilinea apprima</name>
    <dbReference type="NCBI Taxonomy" id="1134406"/>
    <lineage>
        <taxon>Bacteria</taxon>
        <taxon>Bacillati</taxon>
        <taxon>Chloroflexota</taxon>
        <taxon>Anaerolineae</taxon>
        <taxon>Anaerolineales</taxon>
        <taxon>Anaerolineaceae</taxon>
        <taxon>Ornatilinea</taxon>
    </lineage>
</organism>
<gene>
    <name evidence="3" type="ORF">ADN00_04920</name>
</gene>
<feature type="repeat" description="TPR" evidence="1">
    <location>
        <begin position="96"/>
        <end position="129"/>
    </location>
</feature>
<reference evidence="3 4" key="1">
    <citation type="submission" date="2015-07" db="EMBL/GenBank/DDBJ databases">
        <title>Genome sequence of Ornatilinea apprima DSM 23815.</title>
        <authorList>
            <person name="Hemp J."/>
            <person name="Ward L.M."/>
            <person name="Pace L.A."/>
            <person name="Fischer W.W."/>
        </authorList>
    </citation>
    <scope>NUCLEOTIDE SEQUENCE [LARGE SCALE GENOMIC DNA]</scope>
    <source>
        <strain evidence="3 4">P3M-1</strain>
    </source>
</reference>
<feature type="region of interest" description="Disordered" evidence="2">
    <location>
        <begin position="195"/>
        <end position="238"/>
    </location>
</feature>
<dbReference type="PROSITE" id="PS50005">
    <property type="entry name" value="TPR"/>
    <property type="match status" value="3"/>
</dbReference>
<dbReference type="STRING" id="1134406.ADN00_04920"/>
<dbReference type="Pfam" id="PF14559">
    <property type="entry name" value="TPR_19"/>
    <property type="match status" value="1"/>
</dbReference>
<evidence type="ECO:0000256" key="1">
    <source>
        <dbReference type="PROSITE-ProRule" id="PRU00339"/>
    </source>
</evidence>
<keyword evidence="4" id="KW-1185">Reference proteome</keyword>
<feature type="repeat" description="TPR" evidence="1">
    <location>
        <begin position="575"/>
        <end position="608"/>
    </location>
</feature>
<dbReference type="SUPFAM" id="SSF48452">
    <property type="entry name" value="TPR-like"/>
    <property type="match status" value="4"/>
</dbReference>
<dbReference type="PROSITE" id="PS50293">
    <property type="entry name" value="TPR_REGION"/>
    <property type="match status" value="1"/>
</dbReference>